<dbReference type="EMBL" id="BOQP01000025">
    <property type="protein sequence ID" value="GIM75909.1"/>
    <property type="molecule type" value="Genomic_DNA"/>
</dbReference>
<comment type="caution">
    <text evidence="2">The sequence shown here is derived from an EMBL/GenBank/DDBJ whole genome shotgun (WGS) entry which is preliminary data.</text>
</comment>
<proteinExistence type="predicted"/>
<dbReference type="PANTHER" id="PTHR43792:SF1">
    <property type="entry name" value="N-ACETYLTRANSFERASE DOMAIN-CONTAINING PROTEIN"/>
    <property type="match status" value="1"/>
</dbReference>
<name>A0A919VRD0_9ACTN</name>
<dbReference type="Pfam" id="PF13302">
    <property type="entry name" value="Acetyltransf_3"/>
    <property type="match status" value="1"/>
</dbReference>
<dbReference type="AlphaFoldDB" id="A0A919VRD0"/>
<dbReference type="SUPFAM" id="SSF55729">
    <property type="entry name" value="Acyl-CoA N-acyltransferases (Nat)"/>
    <property type="match status" value="1"/>
</dbReference>
<dbReference type="InterPro" id="IPR000182">
    <property type="entry name" value="GNAT_dom"/>
</dbReference>
<keyword evidence="3" id="KW-1185">Reference proteome</keyword>
<dbReference type="Proteomes" id="UP000680865">
    <property type="component" value="Unassembled WGS sequence"/>
</dbReference>
<gene>
    <name evidence="2" type="ORF">Aco04nite_47700</name>
</gene>
<evidence type="ECO:0000313" key="3">
    <source>
        <dbReference type="Proteomes" id="UP000680865"/>
    </source>
</evidence>
<feature type="domain" description="N-acetyltransferase" evidence="1">
    <location>
        <begin position="12"/>
        <end position="167"/>
    </location>
</feature>
<accession>A0A919VRD0</accession>
<organism evidence="2 3">
    <name type="scientific">Winogradskya consettensis</name>
    <dbReference type="NCBI Taxonomy" id="113560"/>
    <lineage>
        <taxon>Bacteria</taxon>
        <taxon>Bacillati</taxon>
        <taxon>Actinomycetota</taxon>
        <taxon>Actinomycetes</taxon>
        <taxon>Micromonosporales</taxon>
        <taxon>Micromonosporaceae</taxon>
        <taxon>Winogradskya</taxon>
    </lineage>
</organism>
<dbReference type="InterPro" id="IPR016181">
    <property type="entry name" value="Acyl_CoA_acyltransferase"/>
</dbReference>
<dbReference type="RefSeq" id="WP_212999441.1">
    <property type="nucleotide sequence ID" value="NZ_BAAATW010000001.1"/>
</dbReference>
<dbReference type="PROSITE" id="PS51186">
    <property type="entry name" value="GNAT"/>
    <property type="match status" value="1"/>
</dbReference>
<sequence length="167" mass="18275">MPDVRIVQLPVDTFDALSRGDLAGANETSPVPLSEYLASPENTSVWSRRYRQVLAEPADGAWVTGAIWDMEEQVTVGRAGYHSAPVDGTLEIGYAVDPAFRRRGYARAALQELLERAAQEPGVRTVRLTIAPGNVASMSLAGQFPFRTVGEQWDDEDGLEIILEMDV</sequence>
<evidence type="ECO:0000259" key="1">
    <source>
        <dbReference type="PROSITE" id="PS51186"/>
    </source>
</evidence>
<dbReference type="Gene3D" id="3.40.630.30">
    <property type="match status" value="1"/>
</dbReference>
<dbReference type="PANTHER" id="PTHR43792">
    <property type="entry name" value="GNAT FAMILY, PUTATIVE (AFU_ORTHOLOGUE AFUA_3G00765)-RELATED-RELATED"/>
    <property type="match status" value="1"/>
</dbReference>
<dbReference type="InterPro" id="IPR051531">
    <property type="entry name" value="N-acetyltransferase"/>
</dbReference>
<dbReference type="GO" id="GO:0016747">
    <property type="term" value="F:acyltransferase activity, transferring groups other than amino-acyl groups"/>
    <property type="evidence" value="ECO:0007669"/>
    <property type="project" value="InterPro"/>
</dbReference>
<reference evidence="2" key="1">
    <citation type="submission" date="2021-03" db="EMBL/GenBank/DDBJ databases">
        <title>Whole genome shotgun sequence of Actinoplanes consettensis NBRC 14913.</title>
        <authorList>
            <person name="Komaki H."/>
            <person name="Tamura T."/>
        </authorList>
    </citation>
    <scope>NUCLEOTIDE SEQUENCE</scope>
    <source>
        <strain evidence="2">NBRC 14913</strain>
    </source>
</reference>
<dbReference type="CDD" id="cd04301">
    <property type="entry name" value="NAT_SF"/>
    <property type="match status" value="1"/>
</dbReference>
<protein>
    <recommendedName>
        <fullName evidence="1">N-acetyltransferase domain-containing protein</fullName>
    </recommendedName>
</protein>
<evidence type="ECO:0000313" key="2">
    <source>
        <dbReference type="EMBL" id="GIM75909.1"/>
    </source>
</evidence>